<organism evidence="1 2">
    <name type="scientific">candidate division WWE3 bacterium RIFOXYC1_FULL_39_7</name>
    <dbReference type="NCBI Taxonomy" id="1802643"/>
    <lineage>
        <taxon>Bacteria</taxon>
        <taxon>Katanobacteria</taxon>
    </lineage>
</organism>
<proteinExistence type="predicted"/>
<name>A0A1F4WLX2_UNCKA</name>
<dbReference type="AlphaFoldDB" id="A0A1F4WLX2"/>
<comment type="caution">
    <text evidence="1">The sequence shown here is derived from an EMBL/GenBank/DDBJ whole genome shotgun (WGS) entry which is preliminary data.</text>
</comment>
<accession>A0A1F4WLX2</accession>
<dbReference type="EMBL" id="MEWA01000006">
    <property type="protein sequence ID" value="OGC70412.1"/>
    <property type="molecule type" value="Genomic_DNA"/>
</dbReference>
<evidence type="ECO:0000313" key="2">
    <source>
        <dbReference type="Proteomes" id="UP000179113"/>
    </source>
</evidence>
<sequence>MELSEKSEKMFQHILGRLVDAGLLVSQVRSSGDTRYAEFTIREPYARVPYEFVLRCGKFASARREGIQGPVELSEGLWDTIMWLSDACRPIAIAFRFAYFSDPQPILELVAYEDVESAVALTLKMKSPEYFQEAYYRRVILGKNTSSRREDILEERAGRTHDVRITSDVAEAVQLLEHGFDFIMHYNVEVQVSEDERRSERKYILRKEFEPI</sequence>
<gene>
    <name evidence="1" type="ORF">A2415_01245</name>
</gene>
<reference evidence="1 2" key="1">
    <citation type="journal article" date="2016" name="Nat. Commun.">
        <title>Thousands of microbial genomes shed light on interconnected biogeochemical processes in an aquifer system.</title>
        <authorList>
            <person name="Anantharaman K."/>
            <person name="Brown C.T."/>
            <person name="Hug L.A."/>
            <person name="Sharon I."/>
            <person name="Castelle C.J."/>
            <person name="Probst A.J."/>
            <person name="Thomas B.C."/>
            <person name="Singh A."/>
            <person name="Wilkins M.J."/>
            <person name="Karaoz U."/>
            <person name="Brodie E.L."/>
            <person name="Williams K.H."/>
            <person name="Hubbard S.S."/>
            <person name="Banfield J.F."/>
        </authorList>
    </citation>
    <scope>NUCLEOTIDE SEQUENCE [LARGE SCALE GENOMIC DNA]</scope>
</reference>
<protein>
    <submittedName>
        <fullName evidence="1">Uncharacterized protein</fullName>
    </submittedName>
</protein>
<evidence type="ECO:0000313" key="1">
    <source>
        <dbReference type="EMBL" id="OGC70412.1"/>
    </source>
</evidence>
<dbReference type="Proteomes" id="UP000179113">
    <property type="component" value="Unassembled WGS sequence"/>
</dbReference>